<dbReference type="AlphaFoldDB" id="A0A8K1G6S7"/>
<protein>
    <submittedName>
        <fullName evidence="1">Uncharacterized protein</fullName>
    </submittedName>
</protein>
<evidence type="ECO:0000313" key="2">
    <source>
        <dbReference type="Proteomes" id="UP000796761"/>
    </source>
</evidence>
<reference evidence="1" key="1">
    <citation type="submission" date="2019-04" db="EMBL/GenBank/DDBJ databases">
        <title>Genome assembly of Zosterops borbonicus 15179.</title>
        <authorList>
            <person name="Leroy T."/>
            <person name="Anselmetti Y."/>
            <person name="Tilak M.-K."/>
            <person name="Nabholz B."/>
        </authorList>
    </citation>
    <scope>NUCLEOTIDE SEQUENCE</scope>
    <source>
        <strain evidence="1">HGM_15179</strain>
        <tissue evidence="1">Muscle</tissue>
    </source>
</reference>
<accession>A0A8K1G6S7</accession>
<sequence>MRNGGAGGTACREWRGSESALSKQTFEVKQVAQSKFPCYRKITQDLASNGFHSHPVQIPAIPPSNCVITQKGLP</sequence>
<comment type="caution">
    <text evidence="1">The sequence shown here is derived from an EMBL/GenBank/DDBJ whole genome shotgun (WGS) entry which is preliminary data.</text>
</comment>
<organism evidence="1 2">
    <name type="scientific">Zosterops borbonicus</name>
    <dbReference type="NCBI Taxonomy" id="364589"/>
    <lineage>
        <taxon>Eukaryota</taxon>
        <taxon>Metazoa</taxon>
        <taxon>Chordata</taxon>
        <taxon>Craniata</taxon>
        <taxon>Vertebrata</taxon>
        <taxon>Euteleostomi</taxon>
        <taxon>Archelosauria</taxon>
        <taxon>Archosauria</taxon>
        <taxon>Dinosauria</taxon>
        <taxon>Saurischia</taxon>
        <taxon>Theropoda</taxon>
        <taxon>Coelurosauria</taxon>
        <taxon>Aves</taxon>
        <taxon>Neognathae</taxon>
        <taxon>Neoaves</taxon>
        <taxon>Telluraves</taxon>
        <taxon>Australaves</taxon>
        <taxon>Passeriformes</taxon>
        <taxon>Sylvioidea</taxon>
        <taxon>Zosteropidae</taxon>
        <taxon>Zosterops</taxon>
    </lineage>
</organism>
<keyword evidence="2" id="KW-1185">Reference proteome</keyword>
<dbReference type="Proteomes" id="UP000796761">
    <property type="component" value="Unassembled WGS sequence"/>
</dbReference>
<dbReference type="EMBL" id="SWJQ01000583">
    <property type="protein sequence ID" value="TRZ12519.1"/>
    <property type="molecule type" value="Genomic_DNA"/>
</dbReference>
<proteinExistence type="predicted"/>
<evidence type="ECO:0000313" key="1">
    <source>
        <dbReference type="EMBL" id="TRZ12519.1"/>
    </source>
</evidence>
<gene>
    <name evidence="1" type="ORF">HGM15179_014587</name>
</gene>
<name>A0A8K1G6S7_9PASS</name>